<proteinExistence type="predicted"/>
<accession>A0ABQ3V8U1</accession>
<organism evidence="2 3">
    <name type="scientific">Ktedonobacter robiniae</name>
    <dbReference type="NCBI Taxonomy" id="2778365"/>
    <lineage>
        <taxon>Bacteria</taxon>
        <taxon>Bacillati</taxon>
        <taxon>Chloroflexota</taxon>
        <taxon>Ktedonobacteria</taxon>
        <taxon>Ktedonobacterales</taxon>
        <taxon>Ktedonobacteraceae</taxon>
        <taxon>Ktedonobacter</taxon>
    </lineage>
</organism>
<dbReference type="EMBL" id="BNJG01000009">
    <property type="protein sequence ID" value="GHO61040.1"/>
    <property type="molecule type" value="Genomic_DNA"/>
</dbReference>
<comment type="caution">
    <text evidence="2">The sequence shown here is derived from an EMBL/GenBank/DDBJ whole genome shotgun (WGS) entry which is preliminary data.</text>
</comment>
<keyword evidence="1" id="KW-0812">Transmembrane</keyword>
<evidence type="ECO:0000313" key="3">
    <source>
        <dbReference type="Proteomes" id="UP000654345"/>
    </source>
</evidence>
<feature type="transmembrane region" description="Helical" evidence="1">
    <location>
        <begin position="7"/>
        <end position="32"/>
    </location>
</feature>
<gene>
    <name evidence="2" type="ORF">KSB_95150</name>
</gene>
<evidence type="ECO:0000256" key="1">
    <source>
        <dbReference type="SAM" id="Phobius"/>
    </source>
</evidence>
<keyword evidence="1" id="KW-1133">Transmembrane helix</keyword>
<feature type="transmembrane region" description="Helical" evidence="1">
    <location>
        <begin position="38"/>
        <end position="56"/>
    </location>
</feature>
<reference evidence="2 3" key="1">
    <citation type="journal article" date="2021" name="Int. J. Syst. Evol. Microbiol.">
        <title>Reticulibacter mediterranei gen. nov., sp. nov., within the new family Reticulibacteraceae fam. nov., and Ktedonospora formicarum gen. nov., sp. nov., Ktedonobacter robiniae sp. nov., Dictyobacter formicarum sp. nov. and Dictyobacter arantiisoli sp. nov., belonging to the class Ktedonobacteria.</title>
        <authorList>
            <person name="Yabe S."/>
            <person name="Zheng Y."/>
            <person name="Wang C.M."/>
            <person name="Sakai Y."/>
            <person name="Abe K."/>
            <person name="Yokota A."/>
            <person name="Donadio S."/>
            <person name="Cavaletti L."/>
            <person name="Monciardini P."/>
        </authorList>
    </citation>
    <scope>NUCLEOTIDE SEQUENCE [LARGE SCALE GENOMIC DNA]</scope>
    <source>
        <strain evidence="2 3">SOSP1-30</strain>
    </source>
</reference>
<name>A0ABQ3V8U1_9CHLR</name>
<keyword evidence="3" id="KW-1185">Reference proteome</keyword>
<sequence length="62" mass="7262">MAKSSKWYLFSTFLFLIFGLINMINIFAANIYISSNPIRGSILDFIISAVFFCLYLDQKRRK</sequence>
<evidence type="ECO:0000313" key="2">
    <source>
        <dbReference type="EMBL" id="GHO61040.1"/>
    </source>
</evidence>
<keyword evidence="1" id="KW-0472">Membrane</keyword>
<dbReference type="Proteomes" id="UP000654345">
    <property type="component" value="Unassembled WGS sequence"/>
</dbReference>
<protein>
    <submittedName>
        <fullName evidence="2">Uncharacterized protein</fullName>
    </submittedName>
</protein>